<sequence length="72" mass="8108">MKWFNTLSHNRWLEQETDRIFNFGKNAVVPTGFGWLGNKGQIKEEMGTPSLDHGAYVARLFRGGVDGPTGRL</sequence>
<evidence type="ECO:0000313" key="1">
    <source>
        <dbReference type="EMBL" id="VEA41937.1"/>
    </source>
</evidence>
<dbReference type="GO" id="GO:0016853">
    <property type="term" value="F:isomerase activity"/>
    <property type="evidence" value="ECO:0007669"/>
    <property type="project" value="UniProtKB-KW"/>
</dbReference>
<dbReference type="GO" id="GO:0005975">
    <property type="term" value="P:carbohydrate metabolic process"/>
    <property type="evidence" value="ECO:0007669"/>
    <property type="project" value="InterPro"/>
</dbReference>
<accession>A0A447PS63</accession>
<keyword evidence="1" id="KW-0413">Isomerase</keyword>
<dbReference type="EC" id="5.-.-.-" evidence="1"/>
<dbReference type="AlphaFoldDB" id="A0A447PS63"/>
<dbReference type="Gene3D" id="1.50.10.10">
    <property type="match status" value="1"/>
</dbReference>
<gene>
    <name evidence="1" type="primary">yihS_1</name>
    <name evidence="1" type="ORF">NCTC8272_04158</name>
</gene>
<name>A0A447PS63_SALET</name>
<evidence type="ECO:0000313" key="2">
    <source>
        <dbReference type="Proteomes" id="UP000277214"/>
    </source>
</evidence>
<dbReference type="Proteomes" id="UP000277214">
    <property type="component" value="Chromosome 1"/>
</dbReference>
<dbReference type="EMBL" id="LR134149">
    <property type="protein sequence ID" value="VEA41937.1"/>
    <property type="molecule type" value="Genomic_DNA"/>
</dbReference>
<reference evidence="1 2" key="1">
    <citation type="submission" date="2018-12" db="EMBL/GenBank/DDBJ databases">
        <authorList>
            <consortium name="Pathogen Informatics"/>
        </authorList>
    </citation>
    <scope>NUCLEOTIDE SEQUENCE [LARGE SCALE GENOMIC DNA]</scope>
    <source>
        <strain evidence="1 2">NCTC8272</strain>
    </source>
</reference>
<protein>
    <submittedName>
        <fullName evidence="1">Aldose-ketose isomerase YihS</fullName>
        <ecNumber evidence="1">5.-.-.-</ecNumber>
    </submittedName>
</protein>
<organism evidence="1 2">
    <name type="scientific">Salmonella enterica I</name>
    <dbReference type="NCBI Taxonomy" id="59201"/>
    <lineage>
        <taxon>Bacteria</taxon>
        <taxon>Pseudomonadati</taxon>
        <taxon>Pseudomonadota</taxon>
        <taxon>Gammaproteobacteria</taxon>
        <taxon>Enterobacterales</taxon>
        <taxon>Enterobacteriaceae</taxon>
        <taxon>Salmonella</taxon>
    </lineage>
</organism>
<proteinExistence type="predicted"/>
<dbReference type="InterPro" id="IPR012341">
    <property type="entry name" value="6hp_glycosidase-like_sf"/>
</dbReference>